<dbReference type="GO" id="GO:0016323">
    <property type="term" value="C:basolateral plasma membrane"/>
    <property type="evidence" value="ECO:0007669"/>
    <property type="project" value="UniProtKB-SubCell"/>
</dbReference>
<name>Q17DB3_AEDAE</name>
<keyword evidence="12" id="KW-0325">Glycoprotein</keyword>
<dbReference type="GO" id="GO:0015293">
    <property type="term" value="F:symporter activity"/>
    <property type="evidence" value="ECO:0007669"/>
    <property type="project" value="UniProtKB-KW"/>
</dbReference>
<evidence type="ECO:0000256" key="20">
    <source>
        <dbReference type="ARBA" id="ARBA00051612"/>
    </source>
</evidence>
<protein>
    <recommendedName>
        <fullName evidence="22">Sialin</fullName>
    </recommendedName>
    <alternativeName>
        <fullName evidence="25">H(+)/nitrate cotransporter</fullName>
    </alternativeName>
    <alternativeName>
        <fullName evidence="23">H(+)/sialic acid cotransporter</fullName>
    </alternativeName>
    <alternativeName>
        <fullName evidence="24">Vesicular excitatory amino acid transporter</fullName>
    </alternativeName>
</protein>
<dbReference type="SUPFAM" id="SSF103473">
    <property type="entry name" value="MFS general substrate transporter"/>
    <property type="match status" value="1"/>
</dbReference>
<dbReference type="InterPro" id="IPR011701">
    <property type="entry name" value="MFS"/>
</dbReference>
<feature type="region of interest" description="Disordered" evidence="26">
    <location>
        <begin position="462"/>
        <end position="497"/>
    </location>
</feature>
<accession>Q17DB3</accession>
<evidence type="ECO:0000256" key="2">
    <source>
        <dbReference type="ARBA" id="ARBA00004554"/>
    </source>
</evidence>
<evidence type="ECO:0000256" key="13">
    <source>
        <dbReference type="ARBA" id="ARBA00023228"/>
    </source>
</evidence>
<feature type="transmembrane region" description="Helical" evidence="27">
    <location>
        <begin position="169"/>
        <end position="188"/>
    </location>
</feature>
<keyword evidence="13" id="KW-0458">Lysosome</keyword>
<organism evidence="29 30">
    <name type="scientific">Aedes aegypti</name>
    <name type="common">Yellowfever mosquito</name>
    <name type="synonym">Culex aegypti</name>
    <dbReference type="NCBI Taxonomy" id="7159"/>
    <lineage>
        <taxon>Eukaryota</taxon>
        <taxon>Metazoa</taxon>
        <taxon>Ecdysozoa</taxon>
        <taxon>Arthropoda</taxon>
        <taxon>Hexapoda</taxon>
        <taxon>Insecta</taxon>
        <taxon>Pterygota</taxon>
        <taxon>Neoptera</taxon>
        <taxon>Endopterygota</taxon>
        <taxon>Diptera</taxon>
        <taxon>Nematocera</taxon>
        <taxon>Culicoidea</taxon>
        <taxon>Culicidae</taxon>
        <taxon>Culicinae</taxon>
        <taxon>Aedini</taxon>
        <taxon>Aedes</taxon>
        <taxon>Stegomyia</taxon>
    </lineage>
</organism>
<evidence type="ECO:0000256" key="9">
    <source>
        <dbReference type="ARBA" id="ARBA00022989"/>
    </source>
</evidence>
<evidence type="ECO:0000256" key="3">
    <source>
        <dbReference type="ARBA" id="ARBA00004638"/>
    </source>
</evidence>
<keyword evidence="6" id="KW-1003">Cell membrane</keyword>
<evidence type="ECO:0000256" key="5">
    <source>
        <dbReference type="ARBA" id="ARBA00022448"/>
    </source>
</evidence>
<dbReference type="InterPro" id="IPR020846">
    <property type="entry name" value="MFS_dom"/>
</dbReference>
<dbReference type="Pfam" id="PF07690">
    <property type="entry name" value="MFS_1"/>
    <property type="match status" value="1"/>
</dbReference>
<keyword evidence="7 27" id="KW-0812">Transmembrane</keyword>
<keyword evidence="11 27" id="KW-0472">Membrane</keyword>
<feature type="compositionally biased region" description="Polar residues" evidence="26">
    <location>
        <begin position="462"/>
        <end position="489"/>
    </location>
</feature>
<evidence type="ECO:0000256" key="10">
    <source>
        <dbReference type="ARBA" id="ARBA00023018"/>
    </source>
</evidence>
<feature type="transmembrane region" description="Helical" evidence="27">
    <location>
        <begin position="81"/>
        <end position="101"/>
    </location>
</feature>
<dbReference type="InterPro" id="IPR036259">
    <property type="entry name" value="MFS_trans_sf"/>
</dbReference>
<dbReference type="InterPro" id="IPR050382">
    <property type="entry name" value="MFS_Na/Anion_cotransporter"/>
</dbReference>
<dbReference type="PaxDb" id="7159-AAEL004256-PA"/>
<feature type="domain" description="Major facilitator superfamily (MFS) profile" evidence="28">
    <location>
        <begin position="27"/>
        <end position="454"/>
    </location>
</feature>
<dbReference type="PROSITE" id="PS50850">
    <property type="entry name" value="MFS"/>
    <property type="match status" value="1"/>
</dbReference>
<dbReference type="Gene3D" id="1.20.1250.20">
    <property type="entry name" value="MFS general substrate transporter like domains"/>
    <property type="match status" value="2"/>
</dbReference>
<evidence type="ECO:0000256" key="14">
    <source>
        <dbReference type="ARBA" id="ARBA00023329"/>
    </source>
</evidence>
<reference evidence="29" key="3">
    <citation type="submission" date="2012-09" db="EMBL/GenBank/DDBJ databases">
        <authorList>
            <consortium name="VectorBase"/>
        </authorList>
    </citation>
    <scope>NUCLEOTIDE SEQUENCE</scope>
    <source>
        <strain evidence="29">Liverpool</strain>
    </source>
</reference>
<reference evidence="29" key="1">
    <citation type="submission" date="2005-10" db="EMBL/GenBank/DDBJ databases">
        <authorList>
            <person name="Loftus B.J."/>
            <person name="Nene V.M."/>
            <person name="Hannick L.I."/>
            <person name="Bidwell S."/>
            <person name="Haas B."/>
            <person name="Amedeo P."/>
            <person name="Orvis J."/>
            <person name="Wortman J.R."/>
            <person name="White O.R."/>
            <person name="Salzberg S."/>
            <person name="Shumway M."/>
            <person name="Koo H."/>
            <person name="Zhao Y."/>
            <person name="Holmes M."/>
            <person name="Miller J."/>
            <person name="Schatz M."/>
            <person name="Pop M."/>
            <person name="Pai G."/>
            <person name="Utterback T."/>
            <person name="Rogers Y.-H."/>
            <person name="Kravitz S."/>
            <person name="Fraser C.M."/>
        </authorList>
    </citation>
    <scope>NUCLEOTIDE SEQUENCE</scope>
    <source>
        <strain evidence="29">Liverpool</strain>
    </source>
</reference>
<evidence type="ECO:0000256" key="18">
    <source>
        <dbReference type="ARBA" id="ARBA00051403"/>
    </source>
</evidence>
<evidence type="ECO:0000256" key="26">
    <source>
        <dbReference type="SAM" id="MobiDB-lite"/>
    </source>
</evidence>
<dbReference type="GO" id="GO:0006820">
    <property type="term" value="P:monoatomic anion transport"/>
    <property type="evidence" value="ECO:0007669"/>
    <property type="project" value="TreeGrafter"/>
</dbReference>
<feature type="transmembrane region" description="Helical" evidence="27">
    <location>
        <begin position="200"/>
        <end position="219"/>
    </location>
</feature>
<keyword evidence="10" id="KW-0770">Synapse</keyword>
<proteinExistence type="predicted"/>
<dbReference type="Proteomes" id="UP000682892">
    <property type="component" value="Unassembled WGS sequence"/>
</dbReference>
<dbReference type="eggNOG" id="KOG2532">
    <property type="taxonomic scope" value="Eukaryota"/>
</dbReference>
<feature type="transmembrane region" description="Helical" evidence="27">
    <location>
        <begin position="134"/>
        <end position="157"/>
    </location>
</feature>
<dbReference type="STRING" id="7159.Q17DB3"/>
<evidence type="ECO:0000256" key="23">
    <source>
        <dbReference type="ARBA" id="ARBA00080244"/>
    </source>
</evidence>
<feature type="transmembrane region" description="Helical" evidence="27">
    <location>
        <begin position="302"/>
        <end position="322"/>
    </location>
</feature>
<evidence type="ECO:0000256" key="1">
    <source>
        <dbReference type="ARBA" id="ARBA00004432"/>
    </source>
</evidence>
<evidence type="ECO:0000256" key="21">
    <source>
        <dbReference type="ARBA" id="ARBA00056891"/>
    </source>
</evidence>
<dbReference type="GO" id="GO:0030672">
    <property type="term" value="C:synaptic vesicle membrane"/>
    <property type="evidence" value="ECO:0007669"/>
    <property type="project" value="UniProtKB-SubCell"/>
</dbReference>
<evidence type="ECO:0000256" key="27">
    <source>
        <dbReference type="SAM" id="Phobius"/>
    </source>
</evidence>
<feature type="transmembrane region" description="Helical" evidence="27">
    <location>
        <begin position="430"/>
        <end position="449"/>
    </location>
</feature>
<dbReference type="AlphaFoldDB" id="Q17DB3"/>
<evidence type="ECO:0000256" key="4">
    <source>
        <dbReference type="ARBA" id="ARBA00004656"/>
    </source>
</evidence>
<feature type="transmembrane region" description="Helical" evidence="27">
    <location>
        <begin position="342"/>
        <end position="359"/>
    </location>
</feature>
<keyword evidence="5" id="KW-0813">Transport</keyword>
<comment type="catalytic activity">
    <reaction evidence="17">
        <text>N-acetylneuraminate(in) + H(+)(in) = N-acetylneuraminate(out) + H(+)(out)</text>
        <dbReference type="Rhea" id="RHEA:28987"/>
        <dbReference type="ChEBI" id="CHEBI:15378"/>
        <dbReference type="ChEBI" id="CHEBI:35418"/>
    </reaction>
    <physiologicalReaction direction="right-to-left" evidence="17">
        <dbReference type="Rhea" id="RHEA:28989"/>
    </physiologicalReaction>
</comment>
<feature type="transmembrane region" description="Helical" evidence="27">
    <location>
        <begin position="396"/>
        <end position="418"/>
    </location>
</feature>
<evidence type="ECO:0000259" key="28">
    <source>
        <dbReference type="PROSITE" id="PS50850"/>
    </source>
</evidence>
<evidence type="ECO:0000256" key="16">
    <source>
        <dbReference type="ARBA" id="ARBA00050554"/>
    </source>
</evidence>
<dbReference type="CDD" id="cd17318">
    <property type="entry name" value="MFS_SLC17"/>
    <property type="match status" value="1"/>
</dbReference>
<dbReference type="GO" id="GO:0005765">
    <property type="term" value="C:lysosomal membrane"/>
    <property type="evidence" value="ECO:0007669"/>
    <property type="project" value="UniProtKB-SubCell"/>
</dbReference>
<dbReference type="OMA" id="IPFLMIW"/>
<evidence type="ECO:0000256" key="25">
    <source>
        <dbReference type="ARBA" id="ARBA00081925"/>
    </source>
</evidence>
<dbReference type="FunFam" id="1.20.1250.20:FF:000003">
    <property type="entry name" value="Solute carrier family 17 member 3"/>
    <property type="match status" value="1"/>
</dbReference>
<keyword evidence="9 27" id="KW-1133">Transmembrane helix</keyword>
<gene>
    <name evidence="29" type="ORF">AaeL_AAEL004256</name>
</gene>
<dbReference type="PhylomeDB" id="Q17DB3"/>
<dbReference type="FunFam" id="1.20.1250.20:FF:000067">
    <property type="entry name" value="sialin isoform X2"/>
    <property type="match status" value="1"/>
</dbReference>
<evidence type="ECO:0000256" key="17">
    <source>
        <dbReference type="ARBA" id="ARBA00050625"/>
    </source>
</evidence>
<reference evidence="29" key="2">
    <citation type="journal article" date="2007" name="Science">
        <title>Genome sequence of Aedes aegypti, a major arbovirus vector.</title>
        <authorList>
            <person name="Nene V."/>
            <person name="Wortman J.R."/>
            <person name="Lawson D."/>
            <person name="Haas B."/>
            <person name="Kodira C."/>
            <person name="Tu Z.J."/>
            <person name="Loftus B."/>
            <person name="Xi Z."/>
            <person name="Megy K."/>
            <person name="Grabherr M."/>
            <person name="Ren Q."/>
            <person name="Zdobnov E.M."/>
            <person name="Lobo N.F."/>
            <person name="Campbell K.S."/>
            <person name="Brown S.E."/>
            <person name="Bonaldo M.F."/>
            <person name="Zhu J."/>
            <person name="Sinkins S.P."/>
            <person name="Hogenkamp D.G."/>
            <person name="Amedeo P."/>
            <person name="Arensburger P."/>
            <person name="Atkinson P.W."/>
            <person name="Bidwell S."/>
            <person name="Biedler J."/>
            <person name="Birney E."/>
            <person name="Bruggner R.V."/>
            <person name="Costas J."/>
            <person name="Coy M.R."/>
            <person name="Crabtree J."/>
            <person name="Crawford M."/>
            <person name="Debruyn B."/>
            <person name="Decaprio D."/>
            <person name="Eiglmeier K."/>
            <person name="Eisenstadt E."/>
            <person name="El-Dorry H."/>
            <person name="Gelbart W.M."/>
            <person name="Gomes S.L."/>
            <person name="Hammond M."/>
            <person name="Hannick L.I."/>
            <person name="Hogan J.R."/>
            <person name="Holmes M.H."/>
            <person name="Jaffe D."/>
            <person name="Johnston J.S."/>
            <person name="Kennedy R.C."/>
            <person name="Koo H."/>
            <person name="Kravitz S."/>
            <person name="Kriventseva E.V."/>
            <person name="Kulp D."/>
            <person name="Labutti K."/>
            <person name="Lee E."/>
            <person name="Li S."/>
            <person name="Lovin D.D."/>
            <person name="Mao C."/>
            <person name="Mauceli E."/>
            <person name="Menck C.F."/>
            <person name="Miller J.R."/>
            <person name="Montgomery P."/>
            <person name="Mori A."/>
            <person name="Nascimento A.L."/>
            <person name="Naveira H.F."/>
            <person name="Nusbaum C."/>
            <person name="O'leary S."/>
            <person name="Orvis J."/>
            <person name="Pertea M."/>
            <person name="Quesneville H."/>
            <person name="Reidenbach K.R."/>
            <person name="Rogers Y.H."/>
            <person name="Roth C.W."/>
            <person name="Schneider J.R."/>
            <person name="Schatz M."/>
            <person name="Shumway M."/>
            <person name="Stanke M."/>
            <person name="Stinson E.O."/>
            <person name="Tubio J.M."/>
            <person name="Vanzee J.P."/>
            <person name="Verjovski-Almeida S."/>
            <person name="Werner D."/>
            <person name="White O."/>
            <person name="Wyder S."/>
            <person name="Zeng Q."/>
            <person name="Zhao Q."/>
            <person name="Zhao Y."/>
            <person name="Hill C.A."/>
            <person name="Raikhel A.S."/>
            <person name="Soares M.B."/>
            <person name="Knudson D.L."/>
            <person name="Lee N.H."/>
            <person name="Galagan J."/>
            <person name="Salzberg S.L."/>
            <person name="Paulsen I.T."/>
            <person name="Dimopoulos G."/>
            <person name="Collins F.H."/>
            <person name="Birren B."/>
            <person name="Fraser-Liggett C.M."/>
            <person name="Severson D.W."/>
        </authorList>
    </citation>
    <scope>NUCLEOTIDE SEQUENCE [LARGE SCALE GENOMIC DNA]</scope>
    <source>
        <strain evidence="29">Liverpool</strain>
    </source>
</reference>
<feature type="transmembrane region" description="Helical" evidence="27">
    <location>
        <begin position="108"/>
        <end position="128"/>
    </location>
</feature>
<dbReference type="GO" id="GO:0046942">
    <property type="term" value="P:carboxylic acid transport"/>
    <property type="evidence" value="ECO:0007669"/>
    <property type="project" value="UniProtKB-ARBA"/>
</dbReference>
<comment type="subcellular location">
    <subcellularLocation>
        <location evidence="2">Basolateral cell membrane</location>
        <topology evidence="2">Multi-pass membrane protein</topology>
    </subcellularLocation>
    <subcellularLocation>
        <location evidence="3">Cytoplasmic vesicle</location>
        <location evidence="3">Secretory vesicle membrane</location>
        <topology evidence="3">Multi-pass membrane protein</topology>
    </subcellularLocation>
    <subcellularLocation>
        <location evidence="1">Cytoplasmic vesicle</location>
        <location evidence="1">Secretory vesicle</location>
        <location evidence="1">Synaptic vesicle membrane</location>
    </subcellularLocation>
    <subcellularLocation>
        <location evidence="4">Lysosome membrane</location>
    </subcellularLocation>
</comment>
<dbReference type="PANTHER" id="PTHR11662:SF455">
    <property type="entry name" value="GH23975P"/>
    <property type="match status" value="1"/>
</dbReference>
<evidence type="ECO:0000256" key="8">
    <source>
        <dbReference type="ARBA" id="ARBA00022847"/>
    </source>
</evidence>
<comment type="catalytic activity">
    <reaction evidence="19">
        <text>L-glutamate(out) = L-glutamate(in)</text>
        <dbReference type="Rhea" id="RHEA:66336"/>
        <dbReference type="ChEBI" id="CHEBI:29985"/>
    </reaction>
    <physiologicalReaction direction="left-to-right" evidence="19">
        <dbReference type="Rhea" id="RHEA:66337"/>
    </physiologicalReaction>
</comment>
<comment type="catalytic activity">
    <reaction evidence="20">
        <text>D-glucuronate(out) + H(+)(out) = D-glucuronate(in) + H(+)(in)</text>
        <dbReference type="Rhea" id="RHEA:72591"/>
        <dbReference type="ChEBI" id="CHEBI:15378"/>
        <dbReference type="ChEBI" id="CHEBI:58720"/>
    </reaction>
    <physiologicalReaction direction="left-to-right" evidence="20">
        <dbReference type="Rhea" id="RHEA:72592"/>
    </physiologicalReaction>
</comment>
<dbReference type="EMBL" id="CH477297">
    <property type="protein sequence ID" value="EAT44377.1"/>
    <property type="molecule type" value="Genomic_DNA"/>
</dbReference>
<evidence type="ECO:0000313" key="30">
    <source>
        <dbReference type="Proteomes" id="UP000682892"/>
    </source>
</evidence>
<evidence type="ECO:0000313" key="29">
    <source>
        <dbReference type="EMBL" id="EAT44377.1"/>
    </source>
</evidence>
<feature type="transmembrane region" description="Helical" evidence="27">
    <location>
        <begin position="26"/>
        <end position="42"/>
    </location>
</feature>
<evidence type="ECO:0000256" key="24">
    <source>
        <dbReference type="ARBA" id="ARBA00081195"/>
    </source>
</evidence>
<comment type="catalytic activity">
    <reaction evidence="16">
        <text>L-aspartate(out) = L-aspartate(in)</text>
        <dbReference type="Rhea" id="RHEA:66332"/>
        <dbReference type="ChEBI" id="CHEBI:29991"/>
    </reaction>
    <physiologicalReaction direction="left-to-right" evidence="16">
        <dbReference type="Rhea" id="RHEA:66333"/>
    </physiologicalReaction>
</comment>
<comment type="catalytic activity">
    <reaction evidence="18">
        <text>N-acetyl-L-aspartyl-L-glutamate(out) = N-acetyl-L-aspartyl-L-glutamate(in)</text>
        <dbReference type="Rhea" id="RHEA:72599"/>
        <dbReference type="ChEBI" id="CHEBI:76931"/>
    </reaction>
    <physiologicalReaction direction="left-to-right" evidence="18">
        <dbReference type="Rhea" id="RHEA:72600"/>
    </physiologicalReaction>
</comment>
<keyword evidence="8" id="KW-0769">Symport</keyword>
<feature type="transmembrane region" description="Helical" evidence="27">
    <location>
        <begin position="365"/>
        <end position="384"/>
    </location>
</feature>
<dbReference type="VEuPathDB" id="VectorBase:AAEL022427"/>
<feature type="transmembrane region" description="Helical" evidence="27">
    <location>
        <begin position="258"/>
        <end position="282"/>
    </location>
</feature>
<sequence>MDAAESSKLSDGIDAPMWMFWKRRRYIVVVMAFLGFLNQYTMRTNLSVAIVAMTENRTEQFANGTVHSEQYFDWDSKVQGYILSSFFYGYLITQIPGGFVSNWFGPHIAFGIGVGASSVLTLLTPLAAHVGYGWVIAVRVLEGIFQGVTFPCMHAIWSRWAPPSERSRMVLFSFAGVFMGTILGMLLSGVMAKNWNWESVFYFFGAFGCAWYVGWLILVRNSPEDDRFITTKEKEFILLSLGRNEQDSQKVKHPWKGILTSTAVYGLITANFCHNWGFYTLLTQLPRFLKEALHYGVQSSGFIAAVPYFGMSVTLYIAGYLADWFQIKGILTTTQVRRNFNCGAFLVQTVSMIVTAAVFTPAVSIVFITLAVSAGAFAWSGYAVNHLDLSPKSAGLLMGISNSFGTGAGIITPIVVGYLTTGNSPSEWKLVFYIAAGVYAFGLVVYWFWASDSLLKRTSTGTDQTHSSVSVSQLGQPSNLASVGNPSTSKAHHRSATAVTNTDNEKYRFSNHQLPVDCVCTSPRGRYCSTERNVLSCRYRAGASNVTCHSIILETIAINFVSGRSASSDDATYVGWWLTQMSLLIPVW</sequence>
<comment type="function">
    <text evidence="21">Receptor for CM101, a polysaccharide produced by group B Streptococcus with antipathoangiogenic properties.</text>
</comment>
<evidence type="ECO:0000256" key="11">
    <source>
        <dbReference type="ARBA" id="ARBA00023136"/>
    </source>
</evidence>
<evidence type="ECO:0000256" key="7">
    <source>
        <dbReference type="ARBA" id="ARBA00022692"/>
    </source>
</evidence>
<evidence type="ECO:0000256" key="6">
    <source>
        <dbReference type="ARBA" id="ARBA00022475"/>
    </source>
</evidence>
<evidence type="ECO:0000256" key="12">
    <source>
        <dbReference type="ARBA" id="ARBA00023180"/>
    </source>
</evidence>
<evidence type="ECO:0000256" key="22">
    <source>
        <dbReference type="ARBA" id="ARBA00069713"/>
    </source>
</evidence>
<comment type="catalytic activity">
    <reaction evidence="15">
        <text>2 nitrate(out) + H(+)(out) = 2 nitrate(in) + H(+)(in)</text>
        <dbReference type="Rhea" id="RHEA:71539"/>
        <dbReference type="ChEBI" id="CHEBI:15378"/>
        <dbReference type="ChEBI" id="CHEBI:17632"/>
    </reaction>
    <physiologicalReaction direction="left-to-right" evidence="15">
        <dbReference type="Rhea" id="RHEA:71540"/>
    </physiologicalReaction>
</comment>
<evidence type="ECO:0000256" key="15">
    <source>
        <dbReference type="ARBA" id="ARBA00050101"/>
    </source>
</evidence>
<keyword evidence="14" id="KW-0968">Cytoplasmic vesicle</keyword>
<evidence type="ECO:0000256" key="19">
    <source>
        <dbReference type="ARBA" id="ARBA00051447"/>
    </source>
</evidence>
<dbReference type="PANTHER" id="PTHR11662">
    <property type="entry name" value="SOLUTE CARRIER FAMILY 17"/>
    <property type="match status" value="1"/>
</dbReference>
<dbReference type="HOGENOM" id="CLU_001265_5_0_1"/>